<dbReference type="GO" id="GO:0005886">
    <property type="term" value="C:plasma membrane"/>
    <property type="evidence" value="ECO:0007669"/>
    <property type="project" value="TreeGrafter"/>
</dbReference>
<dbReference type="AlphaFoldDB" id="A0A8B7XRE0"/>
<dbReference type="CDD" id="cd03127">
    <property type="entry name" value="tetraspanin_LEL"/>
    <property type="match status" value="1"/>
</dbReference>
<keyword evidence="7" id="KW-1185">Reference proteome</keyword>
<evidence type="ECO:0000313" key="9">
    <source>
        <dbReference type="RefSeq" id="XP_022082758.1"/>
    </source>
</evidence>
<evidence type="ECO:0000313" key="8">
    <source>
        <dbReference type="RefSeq" id="XP_022082757.1"/>
    </source>
</evidence>
<feature type="transmembrane region" description="Helical" evidence="6">
    <location>
        <begin position="93"/>
        <end position="119"/>
    </location>
</feature>
<dbReference type="InterPro" id="IPR018499">
    <property type="entry name" value="Tetraspanin/Peripherin"/>
</dbReference>
<dbReference type="SUPFAM" id="SSF48652">
    <property type="entry name" value="Tetraspanin"/>
    <property type="match status" value="1"/>
</dbReference>
<proteinExistence type="inferred from homology"/>
<dbReference type="Pfam" id="PF00335">
    <property type="entry name" value="Tetraspanin"/>
    <property type="match status" value="1"/>
</dbReference>
<feature type="transmembrane region" description="Helical" evidence="6">
    <location>
        <begin position="232"/>
        <end position="258"/>
    </location>
</feature>
<keyword evidence="4 6" id="KW-1133">Transmembrane helix</keyword>
<dbReference type="Gene3D" id="1.10.1450.10">
    <property type="entry name" value="Tetraspanin"/>
    <property type="match status" value="1"/>
</dbReference>
<dbReference type="RefSeq" id="XP_022082758.1">
    <property type="nucleotide sequence ID" value="XM_022227066.1"/>
</dbReference>
<dbReference type="PANTHER" id="PTHR19282">
    <property type="entry name" value="TETRASPANIN"/>
    <property type="match status" value="1"/>
</dbReference>
<organism evidence="7 8">
    <name type="scientific">Acanthaster planci</name>
    <name type="common">Crown-of-thorns starfish</name>
    <dbReference type="NCBI Taxonomy" id="133434"/>
    <lineage>
        <taxon>Eukaryota</taxon>
        <taxon>Metazoa</taxon>
        <taxon>Echinodermata</taxon>
        <taxon>Eleutherozoa</taxon>
        <taxon>Asterozoa</taxon>
        <taxon>Asteroidea</taxon>
        <taxon>Valvatacea</taxon>
        <taxon>Valvatida</taxon>
        <taxon>Acanthasteridae</taxon>
        <taxon>Acanthaster</taxon>
    </lineage>
</organism>
<comment type="similarity">
    <text evidence="2 6">Belongs to the tetraspanin (TM4SF) family.</text>
</comment>
<evidence type="ECO:0000256" key="6">
    <source>
        <dbReference type="RuleBase" id="RU361218"/>
    </source>
</evidence>
<dbReference type="GeneID" id="110975013"/>
<protein>
    <recommendedName>
        <fullName evidence="6">Tetraspanin</fullName>
    </recommendedName>
</protein>
<dbReference type="Proteomes" id="UP000694845">
    <property type="component" value="Unplaced"/>
</dbReference>
<evidence type="ECO:0000313" key="7">
    <source>
        <dbReference type="Proteomes" id="UP000694845"/>
    </source>
</evidence>
<dbReference type="PANTHER" id="PTHR19282:SF544">
    <property type="entry name" value="TETRASPANIN"/>
    <property type="match status" value="1"/>
</dbReference>
<dbReference type="PRINTS" id="PR00259">
    <property type="entry name" value="TMFOUR"/>
</dbReference>
<accession>A0A8B7XRE0</accession>
<dbReference type="InterPro" id="IPR008952">
    <property type="entry name" value="Tetraspanin_EC2_sf"/>
</dbReference>
<keyword evidence="3 6" id="KW-0812">Transmembrane</keyword>
<evidence type="ECO:0000256" key="2">
    <source>
        <dbReference type="ARBA" id="ARBA00006840"/>
    </source>
</evidence>
<evidence type="ECO:0000256" key="5">
    <source>
        <dbReference type="ARBA" id="ARBA00023136"/>
    </source>
</evidence>
<reference evidence="8 9" key="1">
    <citation type="submission" date="2025-04" db="UniProtKB">
        <authorList>
            <consortium name="RefSeq"/>
        </authorList>
    </citation>
    <scope>IDENTIFICATION</scope>
</reference>
<dbReference type="KEGG" id="aplc:110975013"/>
<dbReference type="PIRSF" id="PIRSF002419">
    <property type="entry name" value="Tetraspanin"/>
    <property type="match status" value="1"/>
</dbReference>
<feature type="transmembrane region" description="Helical" evidence="6">
    <location>
        <begin position="60"/>
        <end position="86"/>
    </location>
</feature>
<dbReference type="InterPro" id="IPR000301">
    <property type="entry name" value="Tetraspanin_animals"/>
</dbReference>
<name>A0A8B7XRE0_ACAPL</name>
<evidence type="ECO:0000256" key="3">
    <source>
        <dbReference type="ARBA" id="ARBA00022692"/>
    </source>
</evidence>
<dbReference type="RefSeq" id="XP_022082757.1">
    <property type="nucleotide sequence ID" value="XM_022227065.1"/>
</dbReference>
<comment type="subcellular location">
    <subcellularLocation>
        <location evidence="1 6">Membrane</location>
        <topology evidence="1 6">Multi-pass membrane protein</topology>
    </subcellularLocation>
</comment>
<keyword evidence="5 6" id="KW-0472">Membrane</keyword>
<sequence length="261" mass="28724">MVNLESPVSTLNCIGRCYKWTLYAFNVLFMFSGIAAMGVGVWGIVDNTSQRIVVLTNSEMYVNASFCLIAAGSAAVFVSILGCCAVRLESKCLIFAFAALMMLIFVTEFAGGVLSLAYYTQVITLANMEMREALVERYGQGTHFETTDAFNYVQLMFDCCGFEGTDIEAAQLYQISKWFENNLILVPPSCCTRDEEGEPVNLQACQNMFNTHLSYINNIGCRDAVAEEGGRFAVVIAGTGIGVSMLQIIGMILAFCLYRRL</sequence>
<dbReference type="OMA" id="YNGSWWD"/>
<feature type="transmembrane region" description="Helical" evidence="6">
    <location>
        <begin position="20"/>
        <end position="45"/>
    </location>
</feature>
<evidence type="ECO:0000256" key="1">
    <source>
        <dbReference type="ARBA" id="ARBA00004141"/>
    </source>
</evidence>
<dbReference type="OrthoDB" id="438211at2759"/>
<evidence type="ECO:0000256" key="4">
    <source>
        <dbReference type="ARBA" id="ARBA00022989"/>
    </source>
</evidence>
<gene>
    <name evidence="8 9" type="primary">LOC110975013</name>
</gene>